<feature type="compositionally biased region" description="Acidic residues" evidence="2">
    <location>
        <begin position="286"/>
        <end position="309"/>
    </location>
</feature>
<feature type="transmembrane region" description="Helical" evidence="3">
    <location>
        <begin position="102"/>
        <end position="123"/>
    </location>
</feature>
<dbReference type="EMBL" id="QUQO01000001">
    <property type="protein sequence ID" value="RFB05220.1"/>
    <property type="molecule type" value="Genomic_DNA"/>
</dbReference>
<gene>
    <name evidence="4" type="ORF">DX908_08105</name>
</gene>
<feature type="compositionally biased region" description="Basic and acidic residues" evidence="2">
    <location>
        <begin position="271"/>
        <end position="285"/>
    </location>
</feature>
<feature type="compositionally biased region" description="Low complexity" evidence="2">
    <location>
        <begin position="257"/>
        <end position="270"/>
    </location>
</feature>
<feature type="compositionally biased region" description="Acidic residues" evidence="2">
    <location>
        <begin position="51"/>
        <end position="66"/>
    </location>
</feature>
<keyword evidence="3" id="KW-0472">Membrane</keyword>
<comment type="caution">
    <text evidence="4">The sequence shown here is derived from an EMBL/GenBank/DDBJ whole genome shotgun (WGS) entry which is preliminary data.</text>
</comment>
<keyword evidence="3" id="KW-1133">Transmembrane helix</keyword>
<evidence type="ECO:0000313" key="5">
    <source>
        <dbReference type="Proteomes" id="UP000264589"/>
    </source>
</evidence>
<dbReference type="OrthoDB" id="8480612at2"/>
<reference evidence="4 5" key="1">
    <citation type="submission" date="2018-08" db="EMBL/GenBank/DDBJ databases">
        <title>Parvularcula sp. SM1705, isolated from surface water of the South Sea China.</title>
        <authorList>
            <person name="Sun L."/>
        </authorList>
    </citation>
    <scope>NUCLEOTIDE SEQUENCE [LARGE SCALE GENOMIC DNA]</scope>
    <source>
        <strain evidence="4 5">SM1705</strain>
    </source>
</reference>
<dbReference type="Proteomes" id="UP000264589">
    <property type="component" value="Unassembled WGS sequence"/>
</dbReference>
<feature type="compositionally biased region" description="Acidic residues" evidence="2">
    <location>
        <begin position="177"/>
        <end position="190"/>
    </location>
</feature>
<evidence type="ECO:0000256" key="3">
    <source>
        <dbReference type="SAM" id="Phobius"/>
    </source>
</evidence>
<name>A0A371RIF3_9PROT</name>
<dbReference type="AlphaFoldDB" id="A0A371RIF3"/>
<keyword evidence="5" id="KW-1185">Reference proteome</keyword>
<evidence type="ECO:0000256" key="1">
    <source>
        <dbReference type="SAM" id="Coils"/>
    </source>
</evidence>
<feature type="coiled-coil region" evidence="1">
    <location>
        <begin position="383"/>
        <end position="428"/>
    </location>
</feature>
<dbReference type="RefSeq" id="WP_116391852.1">
    <property type="nucleotide sequence ID" value="NZ_QUQO01000001.1"/>
</dbReference>
<accession>A0A371RIF3</accession>
<feature type="region of interest" description="Disordered" evidence="2">
    <location>
        <begin position="156"/>
        <end position="314"/>
    </location>
</feature>
<protein>
    <recommendedName>
        <fullName evidence="6">Mitochondrial inner membrane protein</fullName>
    </recommendedName>
</protein>
<feature type="region of interest" description="Disordered" evidence="2">
    <location>
        <begin position="1"/>
        <end position="100"/>
    </location>
</feature>
<organism evidence="4 5">
    <name type="scientific">Parvularcula marina</name>
    <dbReference type="NCBI Taxonomy" id="2292771"/>
    <lineage>
        <taxon>Bacteria</taxon>
        <taxon>Pseudomonadati</taxon>
        <taxon>Pseudomonadota</taxon>
        <taxon>Alphaproteobacteria</taxon>
        <taxon>Parvularculales</taxon>
        <taxon>Parvularculaceae</taxon>
        <taxon>Parvularcula</taxon>
    </lineage>
</organism>
<feature type="compositionally biased region" description="Acidic residues" evidence="2">
    <location>
        <begin position="201"/>
        <end position="235"/>
    </location>
</feature>
<feature type="compositionally biased region" description="Basic and acidic residues" evidence="2">
    <location>
        <begin position="1"/>
        <end position="10"/>
    </location>
</feature>
<feature type="compositionally biased region" description="Acidic residues" evidence="2">
    <location>
        <begin position="73"/>
        <end position="87"/>
    </location>
</feature>
<evidence type="ECO:0000256" key="2">
    <source>
        <dbReference type="SAM" id="MobiDB-lite"/>
    </source>
</evidence>
<sequence>MAPQDPPRDDETPETESSPDTPEIADEGDAPRELSTDNTDAVDAEIVSETTADEETDEFVAAEDPDTMVANASEEDASDEAPEEELAAAEPANENTPKGGGLAAPFAIIVGALVVVAALVYFLNHDDESVEPAKVERVAAAQPVAATPINRTQVSEDVAPDTDGHAVADEAPVAAVTEDEPATEETDDSSGTENTIVAAASEEEEEPDTAPEEEVIASSEEDEAEEPTTQEEENESAASAMVAAMTQGEEADDNASSEETAARRSALIARAAERNRARREGRDEAPITEEIEDTEETQVAEIEEEELPEDISHAASSLTEEINAAVVTLNEIDSENAADEVAEVEEVKEAPVVAAVTPAPTQPAPDLEELKSDVRADVLAETEQVIDQKIQQTEQEVRALRTELTEQQRLADERLAALTRKIDTLETNDLTAARQGTLLIALSDLHDSVQSGSPFLKQLENVERIAPNARSLSPLRTHAATGLPTDQTLRTSYALAARQALSGAKREEADGPFSRLGANLTGLFTVRKVGEVEGDTPSAIIARAESRMQNGDLNGAVEELGNLDGLAHDAFADWIEKAAAKVDAERRIEAMERAVTARAG</sequence>
<keyword evidence="1" id="KW-0175">Coiled coil</keyword>
<dbReference type="InParanoid" id="A0A371RIF3"/>
<evidence type="ECO:0000313" key="4">
    <source>
        <dbReference type="EMBL" id="RFB05220.1"/>
    </source>
</evidence>
<proteinExistence type="predicted"/>
<keyword evidence="3" id="KW-0812">Transmembrane</keyword>
<evidence type="ECO:0008006" key="6">
    <source>
        <dbReference type="Google" id="ProtNLM"/>
    </source>
</evidence>